<dbReference type="Gene3D" id="3.50.50.60">
    <property type="entry name" value="FAD/NAD(P)-binding domain"/>
    <property type="match status" value="2"/>
</dbReference>
<organism evidence="3">
    <name type="scientific">uncultured Thiotrichaceae bacterium</name>
    <dbReference type="NCBI Taxonomy" id="298394"/>
    <lineage>
        <taxon>Bacteria</taxon>
        <taxon>Pseudomonadati</taxon>
        <taxon>Pseudomonadota</taxon>
        <taxon>Gammaproteobacteria</taxon>
        <taxon>Thiotrichales</taxon>
        <taxon>Thiotrichaceae</taxon>
        <taxon>environmental samples</taxon>
    </lineage>
</organism>
<reference evidence="3" key="1">
    <citation type="submission" date="2020-01" db="EMBL/GenBank/DDBJ databases">
        <authorList>
            <person name="Meier V. D."/>
            <person name="Meier V D."/>
        </authorList>
    </citation>
    <scope>NUCLEOTIDE SEQUENCE</scope>
    <source>
        <strain evidence="3">HLG_WM_MAG_08</strain>
    </source>
</reference>
<dbReference type="InterPro" id="IPR036188">
    <property type="entry name" value="FAD/NAD-bd_sf"/>
</dbReference>
<dbReference type="GO" id="GO:0016491">
    <property type="term" value="F:oxidoreductase activity"/>
    <property type="evidence" value="ECO:0007669"/>
    <property type="project" value="UniProtKB-KW"/>
</dbReference>
<dbReference type="Pfam" id="PF01266">
    <property type="entry name" value="DAO"/>
    <property type="match status" value="1"/>
</dbReference>
<dbReference type="EC" id="1.4.99.1" evidence="3"/>
<accession>A0A6S6TW32</accession>
<dbReference type="PANTHER" id="PTHR13847">
    <property type="entry name" value="SARCOSINE DEHYDROGENASE-RELATED"/>
    <property type="match status" value="1"/>
</dbReference>
<evidence type="ECO:0000259" key="2">
    <source>
        <dbReference type="Pfam" id="PF01266"/>
    </source>
</evidence>
<gene>
    <name evidence="3" type="ORF">HELGO_WM55547</name>
</gene>
<dbReference type="PRINTS" id="PR00411">
    <property type="entry name" value="PNDRDTASEI"/>
</dbReference>
<dbReference type="GO" id="GO:0005737">
    <property type="term" value="C:cytoplasm"/>
    <property type="evidence" value="ECO:0007669"/>
    <property type="project" value="TreeGrafter"/>
</dbReference>
<feature type="domain" description="FAD dependent oxidoreductase" evidence="2">
    <location>
        <begin position="5"/>
        <end position="395"/>
    </location>
</feature>
<dbReference type="AlphaFoldDB" id="A0A6S6TW32"/>
<protein>
    <submittedName>
        <fullName evidence="3">D-amino acid dehydrogenase small subunit (EC)</fullName>
        <ecNumber evidence="3">1.4.99.1</ecNumber>
    </submittedName>
</protein>
<dbReference type="Gene3D" id="3.30.9.10">
    <property type="entry name" value="D-Amino Acid Oxidase, subunit A, domain 2"/>
    <property type="match status" value="1"/>
</dbReference>
<dbReference type="InterPro" id="IPR006076">
    <property type="entry name" value="FAD-dep_OxRdtase"/>
</dbReference>
<dbReference type="SUPFAM" id="SSF51905">
    <property type="entry name" value="FAD/NAD(P)-binding domain"/>
    <property type="match status" value="1"/>
</dbReference>
<dbReference type="PANTHER" id="PTHR13847:SF289">
    <property type="entry name" value="GLYCINE OXIDASE"/>
    <property type="match status" value="1"/>
</dbReference>
<keyword evidence="1 3" id="KW-0560">Oxidoreductase</keyword>
<dbReference type="SUPFAM" id="SSF54373">
    <property type="entry name" value="FAD-linked reductases, C-terminal domain"/>
    <property type="match status" value="1"/>
</dbReference>
<evidence type="ECO:0000256" key="1">
    <source>
        <dbReference type="ARBA" id="ARBA00023002"/>
    </source>
</evidence>
<name>A0A6S6TW32_9GAMM</name>
<sequence length="416" mass="45457">MSKHIIVIGAGIVGISTAIWLNRFGCKVTLIDRQITTQAASYGNAGILAACSVVPVTVPGLLRKAPGMLFSADQPLFLKWSYLLTLLPWLHKYLSHCNVADVERIAAALMPIVGNSLHDHQALAADSPAAAFVRPDDYLFLYDSPAHFKADAFAWKLREQHGFSWEVIEGTAVKAYDPALIGNGQLLVRMNNHGRIPKPGNYIKALTEYAVSLGVELITGEVDDFIRENDRISGVKTSDQQTITADAVAVTTGIWSAGLTKKLGINVPMETERGYHLELINPSIMPRSPVMVTSGKFVMTPMGDRLRLAGIVEFGGLEAEPSKVAHDLLRKKIRETLPGISWQDESTWLGHRPAPVDSIPLIGKINQLQNLYVGFGHHHVGLTGGPRTGQLLAQLISAQKPDIDLTPYRPDRFGKQ</sequence>
<evidence type="ECO:0000313" key="3">
    <source>
        <dbReference type="EMBL" id="CAA6822317.1"/>
    </source>
</evidence>
<dbReference type="EMBL" id="CACVAV010000342">
    <property type="protein sequence ID" value="CAA6822317.1"/>
    <property type="molecule type" value="Genomic_DNA"/>
</dbReference>
<proteinExistence type="predicted"/>